<dbReference type="EMBL" id="PP579741">
    <property type="protein sequence ID" value="XAG95880.1"/>
    <property type="molecule type" value="Genomic_DNA"/>
</dbReference>
<gene>
    <name evidence="2" type="ORF">U7154_000113</name>
</gene>
<dbReference type="SMART" id="SM00490">
    <property type="entry name" value="HELICc"/>
    <property type="match status" value="1"/>
</dbReference>
<keyword evidence="2" id="KW-0067">ATP-binding</keyword>
<organism evidence="2 3">
    <name type="scientific">Enterobacter phage KKP_3711</name>
    <dbReference type="NCBI Taxonomy" id="3109398"/>
    <lineage>
        <taxon>Viruses</taxon>
        <taxon>Duplodnaviria</taxon>
        <taxon>Heunggongvirae</taxon>
        <taxon>Uroviricota</taxon>
        <taxon>Caudoviricetes</taxon>
        <taxon>Demerecviridae</taxon>
        <taxon>Markadamsvirinae</taxon>
    </lineage>
</organism>
<dbReference type="Pfam" id="PF00271">
    <property type="entry name" value="Helicase_C"/>
    <property type="match status" value="1"/>
</dbReference>
<dbReference type="GO" id="GO:0005524">
    <property type="term" value="F:ATP binding"/>
    <property type="evidence" value="ECO:0007669"/>
    <property type="project" value="InterPro"/>
</dbReference>
<keyword evidence="2" id="KW-0547">Nucleotide-binding</keyword>
<accession>A0AAX4Q528</accession>
<name>A0AAX4Q528_9CAUD</name>
<dbReference type="InterPro" id="IPR006935">
    <property type="entry name" value="Helicase/UvrB_N"/>
</dbReference>
<dbReference type="PANTHER" id="PTHR47396">
    <property type="entry name" value="TYPE I RESTRICTION ENZYME ECOKI R PROTEIN"/>
    <property type="match status" value="1"/>
</dbReference>
<reference evidence="2 3" key="1">
    <citation type="submission" date="2024-04" db="EMBL/GenBank/DDBJ databases">
        <authorList>
            <person name="Wojcicki M."/>
            <person name="Srednicka P."/>
            <person name="Shymialevich D."/>
            <person name="Sokolowska B."/>
        </authorList>
    </citation>
    <scope>NUCLEOTIDE SEQUENCE [LARGE SCALE GENOMIC DNA]</scope>
</reference>
<keyword evidence="3" id="KW-1185">Reference proteome</keyword>
<evidence type="ECO:0000313" key="2">
    <source>
        <dbReference type="EMBL" id="XAG95880.1"/>
    </source>
</evidence>
<dbReference type="GO" id="GO:0016787">
    <property type="term" value="F:hydrolase activity"/>
    <property type="evidence" value="ECO:0007669"/>
    <property type="project" value="UniProtKB-KW"/>
</dbReference>
<evidence type="ECO:0000259" key="1">
    <source>
        <dbReference type="PROSITE" id="PS51192"/>
    </source>
</evidence>
<sequence length="456" mass="51044">MKVVLSNKAYFNCDDDELWEHCCAQTTYQIFRPGAKFPEVYITSSKLGARLRSIPASRLDILQSKGIPLEIVDKRICVSAEIPKPSFTLRKGVDGSIDQQEILDACDDTCLINGNPGFGKTITALAIAHKLQQKTLVICTNVSIREQWEAEIEKWFGFKPGVIGSGKYDISKPITVSNIQTVNKHSTLLSKEFGLVIVDEVHHCVATTFSNFLEFSHARYKIGLSGTLKRKDGLNVMFKDYFGYTIHIPSKNNVVDPEIHIYPLEVELSGNQMVAWANRANDVYNNDDYRDHLIESCYLYWKAGHKVLFVSDRTELIEYVGEILEEFNVPVYKIIGSTANRGEVIEELSNGGPCVLTAAQSIFSEGISVNSLSCLITASLLNNEALLEQLVGRIQRIVPGKPRPIVVDTMLKGGIAMGQARGRRAVYINNGWDIVMMTPEQQHKFKEIVFAKHPQN</sequence>
<dbReference type="InterPro" id="IPR050742">
    <property type="entry name" value="Helicase_Restrict-Modif_Enz"/>
</dbReference>
<protein>
    <submittedName>
        <fullName evidence="2">Helicase D10</fullName>
        <ecNumber evidence="2">3.6.4.-</ecNumber>
    </submittedName>
</protein>
<dbReference type="GO" id="GO:0004386">
    <property type="term" value="F:helicase activity"/>
    <property type="evidence" value="ECO:0007669"/>
    <property type="project" value="UniProtKB-KW"/>
</dbReference>
<dbReference type="Gene3D" id="3.40.50.300">
    <property type="entry name" value="P-loop containing nucleotide triphosphate hydrolases"/>
    <property type="match status" value="2"/>
</dbReference>
<dbReference type="Pfam" id="PF04851">
    <property type="entry name" value="ResIII"/>
    <property type="match status" value="1"/>
</dbReference>
<dbReference type="InterPro" id="IPR001650">
    <property type="entry name" value="Helicase_C-like"/>
</dbReference>
<evidence type="ECO:0000313" key="3">
    <source>
        <dbReference type="Proteomes" id="UP001437386"/>
    </source>
</evidence>
<dbReference type="PANTHER" id="PTHR47396:SF1">
    <property type="entry name" value="ATP-DEPENDENT HELICASE IRC3-RELATED"/>
    <property type="match status" value="1"/>
</dbReference>
<proteinExistence type="predicted"/>
<dbReference type="InterPro" id="IPR014001">
    <property type="entry name" value="Helicase_ATP-bd"/>
</dbReference>
<dbReference type="Proteomes" id="UP001437386">
    <property type="component" value="Segment"/>
</dbReference>
<dbReference type="PROSITE" id="PS51192">
    <property type="entry name" value="HELICASE_ATP_BIND_1"/>
    <property type="match status" value="1"/>
</dbReference>
<feature type="domain" description="Helicase ATP-binding" evidence="1">
    <location>
        <begin position="101"/>
        <end position="246"/>
    </location>
</feature>
<dbReference type="CDD" id="cd17926">
    <property type="entry name" value="DEXHc_RE"/>
    <property type="match status" value="1"/>
</dbReference>
<dbReference type="SUPFAM" id="SSF52540">
    <property type="entry name" value="P-loop containing nucleoside triphosphate hydrolases"/>
    <property type="match status" value="1"/>
</dbReference>
<keyword evidence="2" id="KW-0347">Helicase</keyword>
<dbReference type="EC" id="3.6.4.-" evidence="2"/>
<dbReference type="SMART" id="SM00487">
    <property type="entry name" value="DEXDc"/>
    <property type="match status" value="1"/>
</dbReference>
<dbReference type="InterPro" id="IPR027417">
    <property type="entry name" value="P-loop_NTPase"/>
</dbReference>
<dbReference type="GO" id="GO:0003677">
    <property type="term" value="F:DNA binding"/>
    <property type="evidence" value="ECO:0007669"/>
    <property type="project" value="InterPro"/>
</dbReference>
<keyword evidence="2" id="KW-0378">Hydrolase</keyword>